<feature type="transmembrane region" description="Helical" evidence="1">
    <location>
        <begin position="12"/>
        <end position="32"/>
    </location>
</feature>
<dbReference type="RefSeq" id="WP_238273158.1">
    <property type="nucleotide sequence ID" value="NZ_BPQG01000100.1"/>
</dbReference>
<dbReference type="InterPro" id="IPR034756">
    <property type="entry name" value="T2SSM_b"/>
</dbReference>
<dbReference type="EMBL" id="BPQG01000100">
    <property type="protein sequence ID" value="GJD46937.1"/>
    <property type="molecule type" value="Genomic_DNA"/>
</dbReference>
<organism evidence="2 3">
    <name type="scientific">Methylobacterium cerastii</name>
    <dbReference type="NCBI Taxonomy" id="932741"/>
    <lineage>
        <taxon>Bacteria</taxon>
        <taxon>Pseudomonadati</taxon>
        <taxon>Pseudomonadota</taxon>
        <taxon>Alphaproteobacteria</taxon>
        <taxon>Hyphomicrobiales</taxon>
        <taxon>Methylobacteriaceae</taxon>
        <taxon>Methylobacterium</taxon>
    </lineage>
</organism>
<protein>
    <recommendedName>
        <fullName evidence="4">General secretion pathway protein GspM</fullName>
    </recommendedName>
</protein>
<evidence type="ECO:0000313" key="2">
    <source>
        <dbReference type="EMBL" id="GJD46937.1"/>
    </source>
</evidence>
<sequence>MTLVEARDARWFGPLAVALCVGIPLLLLAITITNLARWSAANAVVNTAVGHLAQVESRIRAEAGRPVPTRGDLSALYLTAETGSLARAELQQRLAGLVERAGGRLIEVRGDEAPDAAPQRSIQLRLSLDIGNEGLFDLLKAVETGLPLLTVEAVNIRPVSGRSTGGEEANPALRVALAIRGYRRESTQ</sequence>
<dbReference type="NCBIfam" id="NF040576">
    <property type="entry name" value="T2SS_GspM_XpsM"/>
    <property type="match status" value="1"/>
</dbReference>
<keyword evidence="1" id="KW-0812">Transmembrane</keyword>
<evidence type="ECO:0000313" key="3">
    <source>
        <dbReference type="Proteomes" id="UP001055117"/>
    </source>
</evidence>
<keyword evidence="1" id="KW-1133">Transmembrane helix</keyword>
<gene>
    <name evidence="2" type="ORF">AFCDBAGC_4822</name>
</gene>
<dbReference type="Proteomes" id="UP001055117">
    <property type="component" value="Unassembled WGS sequence"/>
</dbReference>
<keyword evidence="3" id="KW-1185">Reference proteome</keyword>
<proteinExistence type="predicted"/>
<evidence type="ECO:0008006" key="4">
    <source>
        <dbReference type="Google" id="ProtNLM"/>
    </source>
</evidence>
<dbReference type="Pfam" id="PF10741">
    <property type="entry name" value="T2SSM_b"/>
    <property type="match status" value="1"/>
</dbReference>
<comment type="caution">
    <text evidence="2">The sequence shown here is derived from an EMBL/GenBank/DDBJ whole genome shotgun (WGS) entry which is preliminary data.</text>
</comment>
<evidence type="ECO:0000256" key="1">
    <source>
        <dbReference type="SAM" id="Phobius"/>
    </source>
</evidence>
<keyword evidence="1" id="KW-0472">Membrane</keyword>
<name>A0ABQ4QNZ9_9HYPH</name>
<reference evidence="2 3" key="1">
    <citation type="journal article" date="2021" name="Front. Microbiol.">
        <title>Comprehensive Comparative Genomics and Phenotyping of Methylobacterium Species.</title>
        <authorList>
            <person name="Alessa O."/>
            <person name="Ogura Y."/>
            <person name="Fujitani Y."/>
            <person name="Takami H."/>
            <person name="Hayashi T."/>
            <person name="Sahin N."/>
            <person name="Tani A."/>
        </authorList>
    </citation>
    <scope>NUCLEOTIDE SEQUENCE [LARGE SCALE GENOMIC DNA]</scope>
    <source>
        <strain evidence="2 3">DSM 23679</strain>
    </source>
</reference>
<accession>A0ABQ4QNZ9</accession>